<dbReference type="AlphaFoldDB" id="A0A644WAA4"/>
<dbReference type="InterPro" id="IPR006597">
    <property type="entry name" value="Sel1-like"/>
</dbReference>
<dbReference type="Pfam" id="PF08238">
    <property type="entry name" value="Sel1"/>
    <property type="match status" value="6"/>
</dbReference>
<proteinExistence type="predicted"/>
<evidence type="ECO:0000313" key="1">
    <source>
        <dbReference type="EMBL" id="MPM00720.1"/>
    </source>
</evidence>
<dbReference type="InterPro" id="IPR011990">
    <property type="entry name" value="TPR-like_helical_dom_sf"/>
</dbReference>
<reference evidence="1" key="1">
    <citation type="submission" date="2019-08" db="EMBL/GenBank/DDBJ databases">
        <authorList>
            <person name="Kucharzyk K."/>
            <person name="Murdoch R.W."/>
            <person name="Higgins S."/>
            <person name="Loffler F."/>
        </authorList>
    </citation>
    <scope>NUCLEOTIDE SEQUENCE</scope>
</reference>
<dbReference type="SMART" id="SM00671">
    <property type="entry name" value="SEL1"/>
    <property type="match status" value="6"/>
</dbReference>
<dbReference type="Pfam" id="PF11185">
    <property type="entry name" value="DUF2971"/>
    <property type="match status" value="1"/>
</dbReference>
<dbReference type="InterPro" id="IPR021352">
    <property type="entry name" value="DUF2971"/>
</dbReference>
<evidence type="ECO:0008006" key="2">
    <source>
        <dbReference type="Google" id="ProtNLM"/>
    </source>
</evidence>
<dbReference type="PANTHER" id="PTHR11102">
    <property type="entry name" value="SEL-1-LIKE PROTEIN"/>
    <property type="match status" value="1"/>
</dbReference>
<sequence>MVPTQKVLKTFEKRANQGDIDAMKKVASFYQDGKCGAIKNIEKALYWYRKAAESGDAISMFNCSNIIGAINADDPDKIIESFEWLKLAVEIDNELAQAVYQLAQSYNQGVGCDVNIAKTIMLLHQAAELGLPEALYDLSAVYKLGIGTNINLKYSLSCLQKAADKDYPDAMSDLAKVFWMGKYESINIKPDSKKAFELARRAAALGDTDAKQNLAHFYLSGIGCPADPSLGFKILKGLVSDSIDPSAMHDLAACYFHGEGCEKNEKQFIKWMTKAAEAGLLTAQQALYNYYRNKKESNKELIYLEMASGNGDGEASFILAKKMGTNIIDTEYYRLLKKSGNQGSLKGVTEYTAISIFQDKNYQEAVNMYERFILPDKTTENYHLTYAYELLKENYITDVKAKALLYYFLNQLYIDTHYAEPYKITEAEIPIAVNHYTNVAALQNMIKKDEKCQSKNHLWMFHTEYMNDPEEGKYLYNSIDSVSIPYTDKWIKDIKTKDNKTYHTFLSCFSGCDYDELNMWRLYGNDAKGICISIPIKYFKCNNVLQSITRNTEKNNLKPSLYKVNYSKETVEELYKKIEKWFAAIEKSMSLNKRKNKKEIKVIIFSFFSFIFDELKHLFKSPNYEVEKEFRILSYNPPGDNEILISDSEMPKLYVPTSYFLFQKGTKIIIGPKAANKEELKLELEHRLLVSGYEDVEVLISKAKYK</sequence>
<comment type="caution">
    <text evidence="1">The sequence shown here is derived from an EMBL/GenBank/DDBJ whole genome shotgun (WGS) entry which is preliminary data.</text>
</comment>
<dbReference type="PANTHER" id="PTHR11102:SF160">
    <property type="entry name" value="ERAD-ASSOCIATED E3 UBIQUITIN-PROTEIN LIGASE COMPONENT HRD3"/>
    <property type="match status" value="1"/>
</dbReference>
<gene>
    <name evidence="1" type="ORF">SDC9_46950</name>
</gene>
<organism evidence="1">
    <name type="scientific">bioreactor metagenome</name>
    <dbReference type="NCBI Taxonomy" id="1076179"/>
    <lineage>
        <taxon>unclassified sequences</taxon>
        <taxon>metagenomes</taxon>
        <taxon>ecological metagenomes</taxon>
    </lineage>
</organism>
<protein>
    <recommendedName>
        <fullName evidence="2">Secretory immunoglobulin A-binding protein EsiB</fullName>
    </recommendedName>
</protein>
<dbReference type="SUPFAM" id="SSF81901">
    <property type="entry name" value="HCP-like"/>
    <property type="match status" value="3"/>
</dbReference>
<dbReference type="Gene3D" id="1.25.40.10">
    <property type="entry name" value="Tetratricopeptide repeat domain"/>
    <property type="match status" value="2"/>
</dbReference>
<dbReference type="EMBL" id="VSSQ01000747">
    <property type="protein sequence ID" value="MPM00720.1"/>
    <property type="molecule type" value="Genomic_DNA"/>
</dbReference>
<dbReference type="InterPro" id="IPR050767">
    <property type="entry name" value="Sel1_AlgK"/>
</dbReference>
<accession>A0A644WAA4</accession>
<name>A0A644WAA4_9ZZZZ</name>